<feature type="domain" description="PI3K/PI4K catalytic" evidence="36">
    <location>
        <begin position="789"/>
        <end position="1072"/>
    </location>
</feature>
<dbReference type="PROSITE" id="PS51546">
    <property type="entry name" value="PI3K_RBD"/>
    <property type="match status" value="1"/>
</dbReference>
<dbReference type="Gene3D" id="1.25.40.70">
    <property type="entry name" value="Phosphatidylinositol 3-kinase, accessory domain (PIK)"/>
    <property type="match status" value="1"/>
</dbReference>
<evidence type="ECO:0000256" key="21">
    <source>
        <dbReference type="ARBA" id="ARBA00022859"/>
    </source>
</evidence>
<evidence type="ECO:0000256" key="25">
    <source>
        <dbReference type="ARBA" id="ARBA00023981"/>
    </source>
</evidence>
<evidence type="ECO:0000313" key="41">
    <source>
        <dbReference type="Proteomes" id="UP001221898"/>
    </source>
</evidence>
<keyword evidence="23" id="KW-0472">Membrane</keyword>
<dbReference type="SMART" id="SM00142">
    <property type="entry name" value="PI3K_C2"/>
    <property type="match status" value="1"/>
</dbReference>
<dbReference type="SUPFAM" id="SSF54236">
    <property type="entry name" value="Ubiquitin-like"/>
    <property type="match status" value="1"/>
</dbReference>
<dbReference type="Pfam" id="PF00454">
    <property type="entry name" value="PI3_PI4_kinase"/>
    <property type="match status" value="1"/>
</dbReference>
<dbReference type="Pfam" id="PF00794">
    <property type="entry name" value="PI3K_rbd"/>
    <property type="match status" value="1"/>
</dbReference>
<evidence type="ECO:0000256" key="2">
    <source>
        <dbReference type="ARBA" id="ARBA00004496"/>
    </source>
</evidence>
<evidence type="ECO:0000256" key="32">
    <source>
        <dbReference type="ARBA" id="ARBA00078766"/>
    </source>
</evidence>
<evidence type="ECO:0000256" key="19">
    <source>
        <dbReference type="ARBA" id="ARBA00022777"/>
    </source>
</evidence>
<dbReference type="FunFam" id="1.10.1070.11:FF:000010">
    <property type="entry name" value="Phosphatidylinositol 4,5-bisphosphate 3-kinase catalytic subunit gamma isoform"/>
    <property type="match status" value="1"/>
</dbReference>
<dbReference type="EC" id="2.7.1.154" evidence="7"/>
<keyword evidence="13" id="KW-0723">Serine/threonine-protein kinase</keyword>
<evidence type="ECO:0000256" key="6">
    <source>
        <dbReference type="ARBA" id="ARBA00012010"/>
    </source>
</evidence>
<dbReference type="InterPro" id="IPR042236">
    <property type="entry name" value="PI3K_accessory_sf"/>
</dbReference>
<dbReference type="GO" id="GO:0010595">
    <property type="term" value="P:positive regulation of endothelial cell migration"/>
    <property type="evidence" value="ECO:0007669"/>
    <property type="project" value="UniProtKB-ARBA"/>
</dbReference>
<accession>A0AAD7S054</accession>
<keyword evidence="12" id="KW-0145">Chemotaxis</keyword>
<dbReference type="PANTHER" id="PTHR10048:SF99">
    <property type="entry name" value="PHOSPHATIDYLINOSITOL 4,5-BISPHOSPHATE 3-KINASE CATALYTIC SUBUNIT GAMMA ISOFORM"/>
    <property type="match status" value="1"/>
</dbReference>
<evidence type="ECO:0000256" key="34">
    <source>
        <dbReference type="ARBA" id="ARBA00083126"/>
    </source>
</evidence>
<comment type="catalytic activity">
    <reaction evidence="26">
        <text>a 1,2-diacyl-sn-glycero-3-phospho-(1D-myo-inositol) + ATP = a 1,2-diacyl-sn-glycero-3-phospho-(1D-myo-inositol-3-phosphate) + ADP + H(+)</text>
        <dbReference type="Rhea" id="RHEA:12709"/>
        <dbReference type="ChEBI" id="CHEBI:15378"/>
        <dbReference type="ChEBI" id="CHEBI:30616"/>
        <dbReference type="ChEBI" id="CHEBI:57880"/>
        <dbReference type="ChEBI" id="CHEBI:58088"/>
        <dbReference type="ChEBI" id="CHEBI:456216"/>
        <dbReference type="EC" id="2.7.1.137"/>
    </reaction>
    <physiologicalReaction direction="left-to-right" evidence="26">
        <dbReference type="Rhea" id="RHEA:12710"/>
    </physiologicalReaction>
</comment>
<keyword evidence="41" id="KW-1185">Reference proteome</keyword>
<keyword evidence="18" id="KW-0547">Nucleotide-binding</keyword>
<dbReference type="EC" id="2.7.1.153" evidence="6"/>
<feature type="domain" description="PIK helical" evidence="37">
    <location>
        <begin position="539"/>
        <end position="718"/>
    </location>
</feature>
<evidence type="ECO:0000256" key="28">
    <source>
        <dbReference type="ARBA" id="ARBA00048977"/>
    </source>
</evidence>
<dbReference type="GO" id="GO:0003376">
    <property type="term" value="P:sphingosine-1-phosphate receptor signaling pathway"/>
    <property type="evidence" value="ECO:0007669"/>
    <property type="project" value="UniProtKB-ARBA"/>
</dbReference>
<dbReference type="GO" id="GO:0035022">
    <property type="term" value="P:positive regulation of Rac protein signal transduction"/>
    <property type="evidence" value="ECO:0007669"/>
    <property type="project" value="UniProtKB-ARBA"/>
</dbReference>
<evidence type="ECO:0000256" key="11">
    <source>
        <dbReference type="ARBA" id="ARBA00022490"/>
    </source>
</evidence>
<evidence type="ECO:0000256" key="30">
    <source>
        <dbReference type="ARBA" id="ARBA00069069"/>
    </source>
</evidence>
<evidence type="ECO:0000256" key="29">
    <source>
        <dbReference type="ARBA" id="ARBA00063154"/>
    </source>
</evidence>
<keyword evidence="20" id="KW-0067">ATP-binding</keyword>
<comment type="catalytic activity">
    <reaction evidence="25">
        <text>a 1,2-diacyl-sn-glycero-3-phospho-(1D-myo-inositol-4,5-bisphosphate) + ATP = a 1,2-diacyl-sn-glycero-3-phospho-(1D-myo-inositol-3,4,5-trisphosphate) + ADP + H(+)</text>
        <dbReference type="Rhea" id="RHEA:21292"/>
        <dbReference type="ChEBI" id="CHEBI:15378"/>
        <dbReference type="ChEBI" id="CHEBI:30616"/>
        <dbReference type="ChEBI" id="CHEBI:57836"/>
        <dbReference type="ChEBI" id="CHEBI:58456"/>
        <dbReference type="ChEBI" id="CHEBI:456216"/>
        <dbReference type="EC" id="2.7.1.153"/>
    </reaction>
    <physiologicalReaction direction="left-to-right" evidence="25">
        <dbReference type="Rhea" id="RHEA:21293"/>
    </physiologicalReaction>
</comment>
<keyword evidence="10" id="KW-1003">Cell membrane</keyword>
<dbReference type="InterPro" id="IPR045580">
    <property type="entry name" value="PIK3CG_ABD"/>
</dbReference>
<dbReference type="PROSITE" id="PS00916">
    <property type="entry name" value="PI3_4_KINASE_2"/>
    <property type="match status" value="1"/>
</dbReference>
<evidence type="ECO:0000256" key="26">
    <source>
        <dbReference type="ARBA" id="ARBA00023985"/>
    </source>
</evidence>
<dbReference type="SMART" id="SM00145">
    <property type="entry name" value="PI3Ka"/>
    <property type="match status" value="1"/>
</dbReference>
<dbReference type="InterPro" id="IPR036940">
    <property type="entry name" value="PI3/4_kinase_cat_sf"/>
</dbReference>
<evidence type="ECO:0000313" key="40">
    <source>
        <dbReference type="EMBL" id="KAJ8393453.1"/>
    </source>
</evidence>
<dbReference type="SUPFAM" id="SSF48371">
    <property type="entry name" value="ARM repeat"/>
    <property type="match status" value="1"/>
</dbReference>
<dbReference type="InterPro" id="IPR002420">
    <property type="entry name" value="PI3K-type_C2_dom"/>
</dbReference>
<comment type="catalytic activity">
    <reaction evidence="27">
        <text>a 1,2-diacyl-sn-glycero-3-phospho-(1D-myo-inositol 4-phosphate) + ATP = a 1,2-diacyl-sn-glycero-3-phospho-(1D-myo-inositol-3,4-bisphosphate) + ADP + H(+)</text>
        <dbReference type="Rhea" id="RHEA:18373"/>
        <dbReference type="ChEBI" id="CHEBI:15378"/>
        <dbReference type="ChEBI" id="CHEBI:30616"/>
        <dbReference type="ChEBI" id="CHEBI:57658"/>
        <dbReference type="ChEBI" id="CHEBI:58178"/>
        <dbReference type="ChEBI" id="CHEBI:456216"/>
        <dbReference type="EC" id="2.7.1.154"/>
    </reaction>
    <physiologicalReaction direction="left-to-right" evidence="27">
        <dbReference type="Rhea" id="RHEA:18374"/>
    </physiologicalReaction>
</comment>
<dbReference type="SUPFAM" id="SSF49562">
    <property type="entry name" value="C2 domain (Calcium/lipid-binding domain, CaLB)"/>
    <property type="match status" value="1"/>
</dbReference>
<dbReference type="GO" id="GO:0016477">
    <property type="term" value="P:cell migration"/>
    <property type="evidence" value="ECO:0007669"/>
    <property type="project" value="TreeGrafter"/>
</dbReference>
<dbReference type="GO" id="GO:0005943">
    <property type="term" value="C:phosphatidylinositol 3-kinase complex, class IA"/>
    <property type="evidence" value="ECO:0007669"/>
    <property type="project" value="TreeGrafter"/>
</dbReference>
<dbReference type="GO" id="GO:0006954">
    <property type="term" value="P:inflammatory response"/>
    <property type="evidence" value="ECO:0007669"/>
    <property type="project" value="UniProtKB-KW"/>
</dbReference>
<evidence type="ECO:0000256" key="7">
    <source>
        <dbReference type="ARBA" id="ARBA00012013"/>
    </source>
</evidence>
<keyword evidence="24" id="KW-0395">Inflammatory response</keyword>
<dbReference type="PROSITE" id="PS51547">
    <property type="entry name" value="C2_PI3K"/>
    <property type="match status" value="1"/>
</dbReference>
<dbReference type="Gene3D" id="2.60.40.150">
    <property type="entry name" value="C2 domain"/>
    <property type="match status" value="1"/>
</dbReference>
<dbReference type="GO" id="GO:0046934">
    <property type="term" value="F:1-phosphatidylinositol-4,5-bisphosphate 3-kinase activity"/>
    <property type="evidence" value="ECO:0007669"/>
    <property type="project" value="UniProtKB-EC"/>
</dbReference>
<keyword evidence="16" id="KW-0037">Angiogenesis</keyword>
<dbReference type="GO" id="GO:0002376">
    <property type="term" value="P:immune system process"/>
    <property type="evidence" value="ECO:0007669"/>
    <property type="project" value="UniProtKB-KW"/>
</dbReference>
<evidence type="ECO:0000256" key="3">
    <source>
        <dbReference type="ARBA" id="ARBA00004805"/>
    </source>
</evidence>
<dbReference type="GO" id="GO:0006935">
    <property type="term" value="P:chemotaxis"/>
    <property type="evidence" value="ECO:0007669"/>
    <property type="project" value="UniProtKB-KW"/>
</dbReference>
<dbReference type="EC" id="2.7.1.137" evidence="8"/>
<dbReference type="EMBL" id="JAINUG010000136">
    <property type="protein sequence ID" value="KAJ8393453.1"/>
    <property type="molecule type" value="Genomic_DNA"/>
</dbReference>
<keyword evidence="19" id="KW-0418">Kinase</keyword>
<dbReference type="AlphaFoldDB" id="A0AAD7S054"/>
<evidence type="ECO:0000256" key="23">
    <source>
        <dbReference type="ARBA" id="ARBA00023136"/>
    </source>
</evidence>
<evidence type="ECO:0000256" key="8">
    <source>
        <dbReference type="ARBA" id="ARBA00012073"/>
    </source>
</evidence>
<dbReference type="InterPro" id="IPR011009">
    <property type="entry name" value="Kinase-like_dom_sf"/>
</dbReference>
<dbReference type="GO" id="GO:0035005">
    <property type="term" value="F:1-phosphatidylinositol-4-phosphate 3-kinase activity"/>
    <property type="evidence" value="ECO:0007669"/>
    <property type="project" value="UniProtKB-EC"/>
</dbReference>
<evidence type="ECO:0000259" key="36">
    <source>
        <dbReference type="PROSITE" id="PS50290"/>
    </source>
</evidence>
<dbReference type="GO" id="GO:0005524">
    <property type="term" value="F:ATP binding"/>
    <property type="evidence" value="ECO:0007669"/>
    <property type="project" value="UniProtKB-KW"/>
</dbReference>
<dbReference type="FunFam" id="2.60.40.150:FF:000087">
    <property type="entry name" value="Phosphatidylinositol 4,5-bisphosphate 3-kinase catalytic subunit gamma isoform"/>
    <property type="match status" value="1"/>
</dbReference>
<dbReference type="InterPro" id="IPR029071">
    <property type="entry name" value="Ubiquitin-like_domsf"/>
</dbReference>
<keyword evidence="15" id="KW-0254">Endocytosis</keyword>
<evidence type="ECO:0000256" key="31">
    <source>
        <dbReference type="ARBA" id="ARBA00076130"/>
    </source>
</evidence>
<evidence type="ECO:0000259" key="39">
    <source>
        <dbReference type="PROSITE" id="PS51547"/>
    </source>
</evidence>
<dbReference type="SMART" id="SM00146">
    <property type="entry name" value="PI3Kc"/>
    <property type="match status" value="1"/>
</dbReference>
<evidence type="ECO:0000256" key="15">
    <source>
        <dbReference type="ARBA" id="ARBA00022583"/>
    </source>
</evidence>
<comment type="similarity">
    <text evidence="5">Belongs to the PI3/PI4-kinase family. Type III PI4K subfamily.</text>
</comment>
<dbReference type="InterPro" id="IPR000341">
    <property type="entry name" value="PI3K_Ras-bd_dom"/>
</dbReference>
<dbReference type="Pfam" id="PF19710">
    <property type="entry name" value="PIK3CG_ABD"/>
    <property type="match status" value="1"/>
</dbReference>
<feature type="region of interest" description="Disordered" evidence="35">
    <location>
        <begin position="534"/>
        <end position="567"/>
    </location>
</feature>
<reference evidence="40" key="1">
    <citation type="journal article" date="2023" name="Science">
        <title>Genome structures resolve the early diversification of teleost fishes.</title>
        <authorList>
            <person name="Parey E."/>
            <person name="Louis A."/>
            <person name="Montfort J."/>
            <person name="Bouchez O."/>
            <person name="Roques C."/>
            <person name="Iampietro C."/>
            <person name="Lluch J."/>
            <person name="Castinel A."/>
            <person name="Donnadieu C."/>
            <person name="Desvignes T."/>
            <person name="Floi Bucao C."/>
            <person name="Jouanno E."/>
            <person name="Wen M."/>
            <person name="Mejri S."/>
            <person name="Dirks R."/>
            <person name="Jansen H."/>
            <person name="Henkel C."/>
            <person name="Chen W.J."/>
            <person name="Zahm M."/>
            <person name="Cabau C."/>
            <person name="Klopp C."/>
            <person name="Thompson A.W."/>
            <person name="Robinson-Rechavi M."/>
            <person name="Braasch I."/>
            <person name="Lecointre G."/>
            <person name="Bobe J."/>
            <person name="Postlethwait J.H."/>
            <person name="Berthelot C."/>
            <person name="Roest Crollius H."/>
            <person name="Guiguen Y."/>
        </authorList>
    </citation>
    <scope>NUCLEOTIDE SEQUENCE</scope>
    <source>
        <strain evidence="40">NC1722</strain>
    </source>
</reference>
<keyword evidence="21" id="KW-0391">Immunity</keyword>
<protein>
    <recommendedName>
        <fullName evidence="30">Phosphatidylinositol 4,5-bisphosphate 3-kinase catalytic subunit gamma isoform</fullName>
        <ecNumber evidence="8">2.7.1.137</ecNumber>
        <ecNumber evidence="6">2.7.1.153</ecNumber>
        <ecNumber evidence="7">2.7.1.154</ecNumber>
        <ecNumber evidence="9">2.7.11.1</ecNumber>
    </recommendedName>
    <alternativeName>
        <fullName evidence="34">Phosphatidylinositol 4,5-bisphosphate 3-kinase 110 kDa catalytic subunit gamma</fullName>
    </alternativeName>
    <alternativeName>
        <fullName evidence="33">Phosphoinositide-3-kinase catalytic gamma polypeptide</fullName>
    </alternativeName>
    <alternativeName>
        <fullName evidence="31">Serine/threonine protein kinase PIK3CG</fullName>
    </alternativeName>
    <alternativeName>
        <fullName evidence="32">p120-PI3K</fullName>
    </alternativeName>
</protein>
<feature type="domain" description="PI3K-RBD" evidence="38">
    <location>
        <begin position="219"/>
        <end position="307"/>
    </location>
</feature>
<dbReference type="GO" id="GO:0006897">
    <property type="term" value="P:endocytosis"/>
    <property type="evidence" value="ECO:0007669"/>
    <property type="project" value="UniProtKB-KW"/>
</dbReference>
<evidence type="ECO:0000256" key="5">
    <source>
        <dbReference type="ARBA" id="ARBA00006209"/>
    </source>
</evidence>
<dbReference type="EC" id="2.7.11.1" evidence="9"/>
<comment type="pathway">
    <text evidence="4">Lipid metabolism.</text>
</comment>
<evidence type="ECO:0000256" key="1">
    <source>
        <dbReference type="ARBA" id="ARBA00004236"/>
    </source>
</evidence>
<dbReference type="InterPro" id="IPR001263">
    <property type="entry name" value="PI3K_accessory_dom"/>
</dbReference>
<comment type="pathway">
    <text evidence="3">Phospholipid metabolism; phosphatidylinositol phosphate biosynthesis.</text>
</comment>
<evidence type="ECO:0000256" key="35">
    <source>
        <dbReference type="SAM" id="MobiDB-lite"/>
    </source>
</evidence>
<evidence type="ECO:0000259" key="38">
    <source>
        <dbReference type="PROSITE" id="PS51546"/>
    </source>
</evidence>
<evidence type="ECO:0000256" key="9">
    <source>
        <dbReference type="ARBA" id="ARBA00012513"/>
    </source>
</evidence>
<dbReference type="InterPro" id="IPR016024">
    <property type="entry name" value="ARM-type_fold"/>
</dbReference>
<comment type="caution">
    <text evidence="40">The sequence shown here is derived from an EMBL/GenBank/DDBJ whole genome shotgun (WGS) entry which is preliminary data.</text>
</comment>
<dbReference type="GO" id="GO:0005886">
    <property type="term" value="C:plasma membrane"/>
    <property type="evidence" value="ECO:0007669"/>
    <property type="project" value="UniProtKB-SubCell"/>
</dbReference>
<keyword evidence="11" id="KW-0963">Cytoplasm</keyword>
<sequence>MDLEQNLDHGLRLASGSISTVFAKELLRPAGSDNSLVFICMLQESEGRRDIRPEECQDSVMVELPARCSVHQLRLRIFMLVKEKILFTEPLAILNPDMYQLLYKKGGNWYEIYDDFQVLQTLDTEWCEDTRGVRRCRIVVSRCPEDMEERRISQTVLTYLIGHDLSGAAADRLGELNFTRRKFATPRREELQRRDPRAYALEPWTTSTPFTRDQQSQLSHTLPVTFYYNDISFKVNVDMKTPACSLIEVFRDMMSENKHTLDFAAGDLVLKVCGREEFISGQSQLSDFVWVRQCLKTMQELYLSVLPLMSLEKDTVRMEDWPLVDSFTGLSSSHEELALVNKDVDDVLMISLWDCERKFRVKLLGFDIPQLPSKAPQHVYVEASILYGKKVVSLVCSTPKPFADEVLWNTWLEFEVPLKALPNGSRLGLTINSITLDGSASKESKSPSTGAKMPDYQKGKGKALYFVNLLLIDHRSVLRQGLHSLHMWPFPEQEEEALTYEADKLSSATNPDQANSMAITFLLDRYSFPVVLPSSTSSPSAYSSPTASDTEEVGDAGITSPTSPMAMSGDAMLRKLKEKRMHYGSNLPQFLRKVNWLKPSAVQDVHWLLRNWDPRDLDVPIALELLSVDFADEQVRKLAVQKLENLSNDEVLCYLLQLVQTLKVESYHDSFLARFLIQRALRSKRVGHFFFWYLRSEVTGCLYFRQRLAVVLEAYLLGCGQAMLDSFVRQVQLVESLHKVASDIKRLFPDKTDLPPSAANMLQDMLRASNLPADFQVPFDPRVRAGPILLERCKVMASKKKPLWLEFSSAFSQGPSNPAVGIIFKQGDDLRQDMLVLQILKIMDSIWQEKSLDLNLMPYGCISTGHNIGMIEIVRDAVTIAAVQRSRGGTTGAFKNDALFEWLKGRNLLQEIHYQAMERFVTSCAGYCVATYVLGIGDRHNDNIMIMEQGNLFHIDFGHILGNTKRFLGVNRERVPFVLTPDFLYVMGRVGKKSSLYFHRFMDTCIKAYLALRCRSRLLVTLFSLMLLTGIPELSCAQDISYLREALQEGRSEEEAGSHLLQQISTCEQLGWTVQANWWIHMVAGIKG</sequence>
<evidence type="ECO:0000256" key="4">
    <source>
        <dbReference type="ARBA" id="ARBA00005189"/>
    </source>
</evidence>
<keyword evidence="14" id="KW-0597">Phosphoprotein</keyword>
<dbReference type="InterPro" id="IPR018936">
    <property type="entry name" value="PI3/4_kinase_CS"/>
</dbReference>
<feature type="domain" description="C2 PI3K-type" evidence="39">
    <location>
        <begin position="355"/>
        <end position="529"/>
    </location>
</feature>
<evidence type="ECO:0000256" key="18">
    <source>
        <dbReference type="ARBA" id="ARBA00022741"/>
    </source>
</evidence>
<dbReference type="PROSITE" id="PS51545">
    <property type="entry name" value="PIK_HELICAL"/>
    <property type="match status" value="1"/>
</dbReference>
<dbReference type="GO" id="GO:0005829">
    <property type="term" value="C:cytosol"/>
    <property type="evidence" value="ECO:0007669"/>
    <property type="project" value="UniProtKB-ARBA"/>
</dbReference>
<evidence type="ECO:0000256" key="27">
    <source>
        <dbReference type="ARBA" id="ARBA00029297"/>
    </source>
</evidence>
<dbReference type="GO" id="GO:0043491">
    <property type="term" value="P:phosphatidylinositol 3-kinase/protein kinase B signal transduction"/>
    <property type="evidence" value="ECO:0007669"/>
    <property type="project" value="TreeGrafter"/>
</dbReference>
<evidence type="ECO:0000256" key="12">
    <source>
        <dbReference type="ARBA" id="ARBA00022500"/>
    </source>
</evidence>
<dbReference type="Gene3D" id="3.30.1010.10">
    <property type="entry name" value="Phosphatidylinositol 3-kinase Catalytic Subunit, Chain A, domain 4"/>
    <property type="match status" value="1"/>
</dbReference>
<evidence type="ECO:0000256" key="22">
    <source>
        <dbReference type="ARBA" id="ARBA00023098"/>
    </source>
</evidence>
<evidence type="ECO:0000256" key="13">
    <source>
        <dbReference type="ARBA" id="ARBA00022527"/>
    </source>
</evidence>
<dbReference type="GO" id="GO:0048015">
    <property type="term" value="P:phosphatidylinositol-mediated signaling"/>
    <property type="evidence" value="ECO:0007669"/>
    <property type="project" value="TreeGrafter"/>
</dbReference>
<dbReference type="Pfam" id="PF00792">
    <property type="entry name" value="PI3K_C2"/>
    <property type="match status" value="1"/>
</dbReference>
<evidence type="ECO:0000256" key="33">
    <source>
        <dbReference type="ARBA" id="ARBA00080619"/>
    </source>
</evidence>
<dbReference type="Gene3D" id="1.10.1070.11">
    <property type="entry name" value="Phosphatidylinositol 3-/4-kinase, catalytic domain"/>
    <property type="match status" value="1"/>
</dbReference>
<evidence type="ECO:0000256" key="17">
    <source>
        <dbReference type="ARBA" id="ARBA00022679"/>
    </source>
</evidence>
<dbReference type="InterPro" id="IPR015433">
    <property type="entry name" value="PI3/4_kinase"/>
</dbReference>
<comment type="subunit">
    <text evidence="29">Heterodimer of a catalytic subunit PIK3CG and a PIK3R5 or PIK3R6 regulatory subunit. Interacts with GRK2 through the PIK helical domain. Interaction with GRK2 is required for targeting to agonist-occupied receptor. Interacts with PDE3B; regulates PDE3B activity and thereby cAMP levels in cells. Interacts with TPM2. Interacts with EPHA8; regulates integrin-mediated cell adhesion to substrate. Interacts with HRAS; the interaction is required for membrane recruitment and beta-gamma G protein dimer-dependent activation of the PI3K gamma complex PIK3CG:PIK3R6.</text>
</comment>
<dbReference type="Proteomes" id="UP001221898">
    <property type="component" value="Unassembled WGS sequence"/>
</dbReference>
<name>A0AAD7S054_9TELE</name>
<dbReference type="GO" id="GO:0004674">
    <property type="term" value="F:protein serine/threonine kinase activity"/>
    <property type="evidence" value="ECO:0007669"/>
    <property type="project" value="UniProtKB-KW"/>
</dbReference>
<proteinExistence type="inferred from homology"/>
<evidence type="ECO:0000256" key="16">
    <source>
        <dbReference type="ARBA" id="ARBA00022657"/>
    </source>
</evidence>
<dbReference type="FunFam" id="1.25.40.70:FF:000006">
    <property type="entry name" value="Phosphatidylinositol 4,5-bisphosphate 3-kinase catalytic subunit gamma isoform"/>
    <property type="match status" value="1"/>
</dbReference>
<evidence type="ECO:0000256" key="14">
    <source>
        <dbReference type="ARBA" id="ARBA00022553"/>
    </source>
</evidence>
<dbReference type="Pfam" id="PF00613">
    <property type="entry name" value="PI3Ka"/>
    <property type="match status" value="1"/>
</dbReference>
<comment type="subcellular location">
    <subcellularLocation>
        <location evidence="1">Cell membrane</location>
    </subcellularLocation>
    <subcellularLocation>
        <location evidence="2">Cytoplasm</location>
    </subcellularLocation>
</comment>
<evidence type="ECO:0000256" key="24">
    <source>
        <dbReference type="ARBA" id="ARBA00023198"/>
    </source>
</evidence>
<dbReference type="SUPFAM" id="SSF56112">
    <property type="entry name" value="Protein kinase-like (PK-like)"/>
    <property type="match status" value="1"/>
</dbReference>
<feature type="compositionally biased region" description="Low complexity" evidence="35">
    <location>
        <begin position="534"/>
        <end position="548"/>
    </location>
</feature>
<dbReference type="PROSITE" id="PS50290">
    <property type="entry name" value="PI3_4_KINASE_3"/>
    <property type="match status" value="1"/>
</dbReference>
<dbReference type="GO" id="GO:0016303">
    <property type="term" value="F:1-phosphatidylinositol-3-kinase activity"/>
    <property type="evidence" value="ECO:0007669"/>
    <property type="project" value="UniProtKB-EC"/>
</dbReference>
<dbReference type="GO" id="GO:0005944">
    <property type="term" value="C:phosphatidylinositol 3-kinase complex, class IB"/>
    <property type="evidence" value="ECO:0007669"/>
    <property type="project" value="TreeGrafter"/>
</dbReference>
<evidence type="ECO:0000256" key="20">
    <source>
        <dbReference type="ARBA" id="ARBA00022840"/>
    </source>
</evidence>
<dbReference type="InterPro" id="IPR000403">
    <property type="entry name" value="PI3/4_kinase_cat_dom"/>
</dbReference>
<organism evidence="40 41">
    <name type="scientific">Aldrovandia affinis</name>
    <dbReference type="NCBI Taxonomy" id="143900"/>
    <lineage>
        <taxon>Eukaryota</taxon>
        <taxon>Metazoa</taxon>
        <taxon>Chordata</taxon>
        <taxon>Craniata</taxon>
        <taxon>Vertebrata</taxon>
        <taxon>Euteleostomi</taxon>
        <taxon>Actinopterygii</taxon>
        <taxon>Neopterygii</taxon>
        <taxon>Teleostei</taxon>
        <taxon>Notacanthiformes</taxon>
        <taxon>Halosauridae</taxon>
        <taxon>Aldrovandia</taxon>
    </lineage>
</organism>
<dbReference type="FunFam" id="3.30.1010.10:FF:000008">
    <property type="entry name" value="Phosphatidylinositol 4,5-bisphosphate 3-kinase catalytic subunit gamma"/>
    <property type="match status" value="1"/>
</dbReference>
<keyword evidence="17" id="KW-0808">Transferase</keyword>
<dbReference type="InterPro" id="IPR035892">
    <property type="entry name" value="C2_domain_sf"/>
</dbReference>
<dbReference type="Gene3D" id="3.10.20.770">
    <property type="match status" value="1"/>
</dbReference>
<gene>
    <name evidence="40" type="ORF">AAFF_G00059260</name>
</gene>
<comment type="catalytic activity">
    <reaction evidence="28">
        <text>L-seryl-[protein] + ATP = O-phospho-L-seryl-[protein] + ADP + H(+)</text>
        <dbReference type="Rhea" id="RHEA:17989"/>
        <dbReference type="Rhea" id="RHEA-COMP:9863"/>
        <dbReference type="Rhea" id="RHEA-COMP:11604"/>
        <dbReference type="ChEBI" id="CHEBI:15378"/>
        <dbReference type="ChEBI" id="CHEBI:29999"/>
        <dbReference type="ChEBI" id="CHEBI:30616"/>
        <dbReference type="ChEBI" id="CHEBI:83421"/>
        <dbReference type="ChEBI" id="CHEBI:456216"/>
        <dbReference type="EC" id="2.7.11.1"/>
    </reaction>
    <physiologicalReaction direction="left-to-right" evidence="28">
        <dbReference type="Rhea" id="RHEA:17990"/>
    </physiologicalReaction>
</comment>
<evidence type="ECO:0000259" key="37">
    <source>
        <dbReference type="PROSITE" id="PS51545"/>
    </source>
</evidence>
<dbReference type="GO" id="GO:0001525">
    <property type="term" value="P:angiogenesis"/>
    <property type="evidence" value="ECO:0007669"/>
    <property type="project" value="UniProtKB-KW"/>
</dbReference>
<dbReference type="PROSITE" id="PS00915">
    <property type="entry name" value="PI3_4_KINASE_1"/>
    <property type="match status" value="1"/>
</dbReference>
<dbReference type="PANTHER" id="PTHR10048">
    <property type="entry name" value="PHOSPHATIDYLINOSITOL KINASE"/>
    <property type="match status" value="1"/>
</dbReference>
<keyword evidence="22" id="KW-0443">Lipid metabolism</keyword>
<evidence type="ECO:0000256" key="10">
    <source>
        <dbReference type="ARBA" id="ARBA00022475"/>
    </source>
</evidence>